<dbReference type="GeneID" id="19988168"/>
<sequence>MSGKRLLLLTLARARKLREYLPSALALALALPAPAEPRVVDMSCWRIGGPRGFRTGLGDCDGDDGCGSDDDRDDDAEHSVDRGWIMVSEEEEEDDEVVVGPADHGWGWVFVGNGYVGVDAVTTSAGFALCLPRDGHDGDDRCDDDDDDGDGGHAIDELSEKKEVYAGRESSESDSGESRFQSQFQGTPTPHRSEM</sequence>
<dbReference type="Proteomes" id="UP000030678">
    <property type="component" value="Unassembled WGS sequence"/>
</dbReference>
<feature type="region of interest" description="Disordered" evidence="1">
    <location>
        <begin position="134"/>
        <end position="195"/>
    </location>
</feature>
<dbReference type="EMBL" id="KB822698">
    <property type="protein sequence ID" value="ETI27484.1"/>
    <property type="molecule type" value="Genomic_DNA"/>
</dbReference>
<dbReference type="HOGENOM" id="CLU_1396155_0_0_1"/>
<dbReference type="VEuPathDB" id="FungiDB:G647_09675"/>
<dbReference type="RefSeq" id="XP_008723890.1">
    <property type="nucleotide sequence ID" value="XM_008725668.1"/>
</dbReference>
<evidence type="ECO:0000256" key="1">
    <source>
        <dbReference type="SAM" id="MobiDB-lite"/>
    </source>
</evidence>
<name>V9DKR2_9EURO</name>
<organism evidence="2 3">
    <name type="scientific">Cladophialophora carrionii CBS 160.54</name>
    <dbReference type="NCBI Taxonomy" id="1279043"/>
    <lineage>
        <taxon>Eukaryota</taxon>
        <taxon>Fungi</taxon>
        <taxon>Dikarya</taxon>
        <taxon>Ascomycota</taxon>
        <taxon>Pezizomycotina</taxon>
        <taxon>Eurotiomycetes</taxon>
        <taxon>Chaetothyriomycetidae</taxon>
        <taxon>Chaetothyriales</taxon>
        <taxon>Herpotrichiellaceae</taxon>
        <taxon>Cladophialophora</taxon>
    </lineage>
</organism>
<evidence type="ECO:0000313" key="3">
    <source>
        <dbReference type="Proteomes" id="UP000030678"/>
    </source>
</evidence>
<gene>
    <name evidence="2" type="ORF">G647_09675</name>
</gene>
<feature type="compositionally biased region" description="Polar residues" evidence="1">
    <location>
        <begin position="180"/>
        <end position="195"/>
    </location>
</feature>
<feature type="compositionally biased region" description="Basic and acidic residues" evidence="1">
    <location>
        <begin position="150"/>
        <end position="171"/>
    </location>
</feature>
<reference evidence="2 3" key="1">
    <citation type="submission" date="2013-03" db="EMBL/GenBank/DDBJ databases">
        <title>The Genome Sequence of Cladophialophora carrionii CBS 160.54.</title>
        <authorList>
            <consortium name="The Broad Institute Genomics Platform"/>
            <person name="Cuomo C."/>
            <person name="de Hoog S."/>
            <person name="Gorbushina A."/>
            <person name="Walker B."/>
            <person name="Young S.K."/>
            <person name="Zeng Q."/>
            <person name="Gargeya S."/>
            <person name="Fitzgerald M."/>
            <person name="Haas B."/>
            <person name="Abouelleil A."/>
            <person name="Allen A.W."/>
            <person name="Alvarado L."/>
            <person name="Arachchi H.M."/>
            <person name="Berlin A.M."/>
            <person name="Chapman S.B."/>
            <person name="Gainer-Dewar J."/>
            <person name="Goldberg J."/>
            <person name="Griggs A."/>
            <person name="Gujja S."/>
            <person name="Hansen M."/>
            <person name="Howarth C."/>
            <person name="Imamovic A."/>
            <person name="Ireland A."/>
            <person name="Larimer J."/>
            <person name="McCowan C."/>
            <person name="Murphy C."/>
            <person name="Pearson M."/>
            <person name="Poon T.W."/>
            <person name="Priest M."/>
            <person name="Roberts A."/>
            <person name="Saif S."/>
            <person name="Shea T."/>
            <person name="Sisk P."/>
            <person name="Sykes S."/>
            <person name="Wortman J."/>
            <person name="Nusbaum C."/>
            <person name="Birren B."/>
        </authorList>
    </citation>
    <scope>NUCLEOTIDE SEQUENCE [LARGE SCALE GENOMIC DNA]</scope>
    <source>
        <strain evidence="2 3">CBS 160.54</strain>
    </source>
</reference>
<accession>V9DKR2</accession>
<proteinExistence type="predicted"/>
<evidence type="ECO:0000313" key="2">
    <source>
        <dbReference type="EMBL" id="ETI27484.1"/>
    </source>
</evidence>
<feature type="compositionally biased region" description="Acidic residues" evidence="1">
    <location>
        <begin position="140"/>
        <end position="149"/>
    </location>
</feature>
<dbReference type="AlphaFoldDB" id="V9DKR2"/>
<protein>
    <submittedName>
        <fullName evidence="2">Uncharacterized protein</fullName>
    </submittedName>
</protein>